<dbReference type="AlphaFoldDB" id="A0A2H0R0K8"/>
<proteinExistence type="predicted"/>
<reference evidence="1 2" key="1">
    <citation type="submission" date="2017-09" db="EMBL/GenBank/DDBJ databases">
        <title>Depth-based differentiation of microbial function through sediment-hosted aquifers and enrichment of novel symbionts in the deep terrestrial subsurface.</title>
        <authorList>
            <person name="Probst A.J."/>
            <person name="Ladd B."/>
            <person name="Jarett J.K."/>
            <person name="Geller-Mcgrath D.E."/>
            <person name="Sieber C.M."/>
            <person name="Emerson J.B."/>
            <person name="Anantharaman K."/>
            <person name="Thomas B.C."/>
            <person name="Malmstrom R."/>
            <person name="Stieglmeier M."/>
            <person name="Klingl A."/>
            <person name="Woyke T."/>
            <person name="Ryan C.M."/>
            <person name="Banfield J.F."/>
        </authorList>
    </citation>
    <scope>NUCLEOTIDE SEQUENCE [LARGE SCALE GENOMIC DNA]</scope>
    <source>
        <strain evidence="1">CG10_big_fil_rev_8_21_14_0_10_34_34</strain>
    </source>
</reference>
<gene>
    <name evidence="1" type="ORF">COV33_01720</name>
</gene>
<evidence type="ECO:0000313" key="2">
    <source>
        <dbReference type="Proteomes" id="UP000230828"/>
    </source>
</evidence>
<dbReference type="Gene3D" id="2.40.320.10">
    <property type="entry name" value="Hypothetical Protein Pfu-838710-001"/>
    <property type="match status" value="1"/>
</dbReference>
<dbReference type="Proteomes" id="UP000230828">
    <property type="component" value="Unassembled WGS sequence"/>
</dbReference>
<name>A0A2H0R0K8_9BACT</name>
<protein>
    <recommendedName>
        <fullName evidence="3">CYTH domain-containing protein</fullName>
    </recommendedName>
</protein>
<evidence type="ECO:0008006" key="3">
    <source>
        <dbReference type="Google" id="ProtNLM"/>
    </source>
</evidence>
<evidence type="ECO:0000313" key="1">
    <source>
        <dbReference type="EMBL" id="PIR40043.1"/>
    </source>
</evidence>
<organism evidence="1 2">
    <name type="scientific">Candidatus Zambryskibacteria bacterium CG10_big_fil_rev_8_21_14_0_10_34_34</name>
    <dbReference type="NCBI Taxonomy" id="1975114"/>
    <lineage>
        <taxon>Bacteria</taxon>
        <taxon>Candidatus Zambryskiibacteriota</taxon>
    </lineage>
</organism>
<sequence>MLEIEKRGFLTEKQYNHLLYFLEKNGESLGADDKDVVYYIYPDKLLKAVHNISKGDAKISLKMNKIGTGSVFPETEVFFLEDDFDKIKLIIGEIAKPDKVMEGIQKRKNFIYKDCEFAIKWSKEWNYHFEIEILVKNKNEVNNAEKKLEIIAEELGIKILTENELKEFTKKAEERATKDSSKDTS</sequence>
<accession>A0A2H0R0K8</accession>
<dbReference type="EMBL" id="PCXM01000031">
    <property type="protein sequence ID" value="PIR40043.1"/>
    <property type="molecule type" value="Genomic_DNA"/>
</dbReference>
<comment type="caution">
    <text evidence="1">The sequence shown here is derived from an EMBL/GenBank/DDBJ whole genome shotgun (WGS) entry which is preliminary data.</text>
</comment>